<protein>
    <submittedName>
        <fullName evidence="1">Uncharacterized protein</fullName>
    </submittedName>
</protein>
<evidence type="ECO:0000313" key="1">
    <source>
        <dbReference type="EMBL" id="SFF91026.1"/>
    </source>
</evidence>
<dbReference type="OrthoDB" id="2969981at2"/>
<organism evidence="1 2">
    <name type="scientific">Halobacillus alkaliphilus</name>
    <dbReference type="NCBI Taxonomy" id="396056"/>
    <lineage>
        <taxon>Bacteria</taxon>
        <taxon>Bacillati</taxon>
        <taxon>Bacillota</taxon>
        <taxon>Bacilli</taxon>
        <taxon>Bacillales</taxon>
        <taxon>Bacillaceae</taxon>
        <taxon>Halobacillus</taxon>
    </lineage>
</organism>
<dbReference type="EMBL" id="FOOG01000013">
    <property type="protein sequence ID" value="SFF91026.1"/>
    <property type="molecule type" value="Genomic_DNA"/>
</dbReference>
<reference evidence="2" key="1">
    <citation type="submission" date="2016-10" db="EMBL/GenBank/DDBJ databases">
        <authorList>
            <person name="Varghese N."/>
            <person name="Submissions S."/>
        </authorList>
    </citation>
    <scope>NUCLEOTIDE SEQUENCE [LARGE SCALE GENOMIC DNA]</scope>
    <source>
        <strain evidence="2">FP5</strain>
    </source>
</reference>
<dbReference type="RefSeq" id="WP_014644194.1">
    <property type="nucleotide sequence ID" value="NZ_FOOG01000013.1"/>
</dbReference>
<name>A0A1I2MNQ5_9BACI</name>
<sequence length="79" mass="9210">MTQHRLSNVEVGQNYLAKELDSFVSTTDVVVLSNNESQLFTDPERQYKVVDVFEGFFEHSAEDGEKYFREKKAYIVEKV</sequence>
<dbReference type="AlphaFoldDB" id="A0A1I2MNQ5"/>
<gene>
    <name evidence="1" type="ORF">SAMN05216353_11355</name>
</gene>
<accession>A0A1I2MNQ5</accession>
<proteinExistence type="predicted"/>
<dbReference type="Proteomes" id="UP000198897">
    <property type="component" value="Unassembled WGS sequence"/>
</dbReference>
<evidence type="ECO:0000313" key="2">
    <source>
        <dbReference type="Proteomes" id="UP000198897"/>
    </source>
</evidence>
<keyword evidence="2" id="KW-1185">Reference proteome</keyword>